<reference evidence="2 3" key="1">
    <citation type="journal article" date="2023" name="G3 (Bethesda)">
        <title>A haplotype-resolved chromosome-scale genome for Quercus rubra L. provides insights into the genetics of adaptive traits for red oak species.</title>
        <authorList>
            <person name="Kapoor B."/>
            <person name="Jenkins J."/>
            <person name="Schmutz J."/>
            <person name="Zhebentyayeva T."/>
            <person name="Kuelheim C."/>
            <person name="Coggeshall M."/>
            <person name="Heim C."/>
            <person name="Lasky J.R."/>
            <person name="Leites L."/>
            <person name="Islam-Faridi N."/>
            <person name="Romero-Severson J."/>
            <person name="DeLeo V.L."/>
            <person name="Lucas S.M."/>
            <person name="Lazic D."/>
            <person name="Gailing O."/>
            <person name="Carlson J."/>
            <person name="Staton M."/>
        </authorList>
    </citation>
    <scope>NUCLEOTIDE SEQUENCE [LARGE SCALE GENOMIC DNA]</scope>
    <source>
        <strain evidence="2">Pseudo-F2</strain>
    </source>
</reference>
<dbReference type="InterPro" id="IPR012337">
    <property type="entry name" value="RNaseH-like_sf"/>
</dbReference>
<evidence type="ECO:0000313" key="2">
    <source>
        <dbReference type="EMBL" id="KAK4607045.1"/>
    </source>
</evidence>
<evidence type="ECO:0000259" key="1">
    <source>
        <dbReference type="Pfam" id="PF13456"/>
    </source>
</evidence>
<dbReference type="AlphaFoldDB" id="A0AAN7JDU4"/>
<name>A0AAN7JDU4_QUERU</name>
<feature type="domain" description="RNase H type-1" evidence="1">
    <location>
        <begin position="187"/>
        <end position="265"/>
    </location>
</feature>
<dbReference type="Pfam" id="PF13456">
    <property type="entry name" value="RVT_3"/>
    <property type="match status" value="1"/>
</dbReference>
<dbReference type="InterPro" id="IPR052929">
    <property type="entry name" value="RNase_H-like_EbsB-rel"/>
</dbReference>
<dbReference type="PANTHER" id="PTHR47074:SF48">
    <property type="entry name" value="POLYNUCLEOTIDYL TRANSFERASE, RIBONUCLEASE H-LIKE SUPERFAMILY PROTEIN"/>
    <property type="match status" value="1"/>
</dbReference>
<gene>
    <name evidence="2" type="ORF">RGQ29_001029</name>
</gene>
<proteinExistence type="predicted"/>
<dbReference type="SUPFAM" id="SSF53098">
    <property type="entry name" value="Ribonuclease H-like"/>
    <property type="match status" value="1"/>
</dbReference>
<accession>A0AAN7JDU4</accession>
<organism evidence="2 3">
    <name type="scientific">Quercus rubra</name>
    <name type="common">Northern red oak</name>
    <name type="synonym">Quercus borealis</name>
    <dbReference type="NCBI Taxonomy" id="3512"/>
    <lineage>
        <taxon>Eukaryota</taxon>
        <taxon>Viridiplantae</taxon>
        <taxon>Streptophyta</taxon>
        <taxon>Embryophyta</taxon>
        <taxon>Tracheophyta</taxon>
        <taxon>Spermatophyta</taxon>
        <taxon>Magnoliopsida</taxon>
        <taxon>eudicotyledons</taxon>
        <taxon>Gunneridae</taxon>
        <taxon>Pentapetalae</taxon>
        <taxon>rosids</taxon>
        <taxon>fabids</taxon>
        <taxon>Fagales</taxon>
        <taxon>Fagaceae</taxon>
        <taxon>Quercus</taxon>
    </lineage>
</organism>
<dbReference type="InterPro" id="IPR044730">
    <property type="entry name" value="RNase_H-like_dom_plant"/>
</dbReference>
<dbReference type="CDD" id="cd06222">
    <property type="entry name" value="RNase_H_like"/>
    <property type="match status" value="1"/>
</dbReference>
<sequence>MVFAVIDKDTRSWKVKLIRSLFLPFEAITILNMPLSHNLPEDKIIWVGNRKGDFTVKSAYYIALSVVETKDEGECSNGDSRASLWKKIWYLNIPKKIKFFAWRASLEIIAAGTSTDSETFFVAAWAIWYNRNQIVFEYTCQLPYQIWNFAMDYLKDVHGNRRSQLLHRTVESGKWETPPRGAFKITVDGATSEQGRNSGVGVVIRDFRRKVIAACSKYLAGLFSMMEVELLVVKTGILLAKELKISNIIIESDVLAVIQSVEKGEIGGCLGHLVHGIILSLKDLLAGA</sequence>
<dbReference type="InterPro" id="IPR036397">
    <property type="entry name" value="RNaseH_sf"/>
</dbReference>
<keyword evidence="3" id="KW-1185">Reference proteome</keyword>
<dbReference type="Gene3D" id="3.30.420.10">
    <property type="entry name" value="Ribonuclease H-like superfamily/Ribonuclease H"/>
    <property type="match status" value="1"/>
</dbReference>
<dbReference type="GO" id="GO:0004523">
    <property type="term" value="F:RNA-DNA hybrid ribonuclease activity"/>
    <property type="evidence" value="ECO:0007669"/>
    <property type="project" value="InterPro"/>
</dbReference>
<dbReference type="EMBL" id="JAXUIC010000001">
    <property type="protein sequence ID" value="KAK4607045.1"/>
    <property type="molecule type" value="Genomic_DNA"/>
</dbReference>
<protein>
    <recommendedName>
        <fullName evidence="1">RNase H type-1 domain-containing protein</fullName>
    </recommendedName>
</protein>
<comment type="caution">
    <text evidence="2">The sequence shown here is derived from an EMBL/GenBank/DDBJ whole genome shotgun (WGS) entry which is preliminary data.</text>
</comment>
<dbReference type="Proteomes" id="UP001324115">
    <property type="component" value="Unassembled WGS sequence"/>
</dbReference>
<evidence type="ECO:0000313" key="3">
    <source>
        <dbReference type="Proteomes" id="UP001324115"/>
    </source>
</evidence>
<dbReference type="PANTHER" id="PTHR47074">
    <property type="entry name" value="BNAC02G40300D PROTEIN"/>
    <property type="match status" value="1"/>
</dbReference>
<dbReference type="GO" id="GO:0003676">
    <property type="term" value="F:nucleic acid binding"/>
    <property type="evidence" value="ECO:0007669"/>
    <property type="project" value="InterPro"/>
</dbReference>
<dbReference type="InterPro" id="IPR002156">
    <property type="entry name" value="RNaseH_domain"/>
</dbReference>